<dbReference type="InterPro" id="IPR031101">
    <property type="entry name" value="Ctr9"/>
</dbReference>
<dbReference type="InterPro" id="IPR019734">
    <property type="entry name" value="TPR_rpt"/>
</dbReference>
<feature type="repeat" description="TPR" evidence="3">
    <location>
        <begin position="54"/>
        <end position="87"/>
    </location>
</feature>
<reference evidence="4 5" key="1">
    <citation type="journal article" date="2017" name="PLoS Biol.">
        <title>The sea cucumber genome provides insights into morphological evolution and visceral regeneration.</title>
        <authorList>
            <person name="Zhang X."/>
            <person name="Sun L."/>
            <person name="Yuan J."/>
            <person name="Sun Y."/>
            <person name="Gao Y."/>
            <person name="Zhang L."/>
            <person name="Li S."/>
            <person name="Dai H."/>
            <person name="Hamel J.F."/>
            <person name="Liu C."/>
            <person name="Yu Y."/>
            <person name="Liu S."/>
            <person name="Lin W."/>
            <person name="Guo K."/>
            <person name="Jin S."/>
            <person name="Xu P."/>
            <person name="Storey K.B."/>
            <person name="Huan P."/>
            <person name="Zhang T."/>
            <person name="Zhou Y."/>
            <person name="Zhang J."/>
            <person name="Lin C."/>
            <person name="Li X."/>
            <person name="Xing L."/>
            <person name="Huo D."/>
            <person name="Sun M."/>
            <person name="Wang L."/>
            <person name="Mercier A."/>
            <person name="Li F."/>
            <person name="Yang H."/>
            <person name="Xiang J."/>
        </authorList>
    </citation>
    <scope>NUCLEOTIDE SEQUENCE [LARGE SCALE GENOMIC DNA]</scope>
    <source>
        <strain evidence="4">Shaxun</strain>
        <tissue evidence="4">Muscle</tissue>
    </source>
</reference>
<organism evidence="4 5">
    <name type="scientific">Stichopus japonicus</name>
    <name type="common">Sea cucumber</name>
    <dbReference type="NCBI Taxonomy" id="307972"/>
    <lineage>
        <taxon>Eukaryota</taxon>
        <taxon>Metazoa</taxon>
        <taxon>Echinodermata</taxon>
        <taxon>Eleutherozoa</taxon>
        <taxon>Echinozoa</taxon>
        <taxon>Holothuroidea</taxon>
        <taxon>Aspidochirotacea</taxon>
        <taxon>Aspidochirotida</taxon>
        <taxon>Stichopodidae</taxon>
        <taxon>Apostichopus</taxon>
    </lineage>
</organism>
<dbReference type="SUPFAM" id="SSF48452">
    <property type="entry name" value="TPR-like"/>
    <property type="match status" value="1"/>
</dbReference>
<evidence type="ECO:0000313" key="5">
    <source>
        <dbReference type="Proteomes" id="UP000230750"/>
    </source>
</evidence>
<dbReference type="GO" id="GO:0006368">
    <property type="term" value="P:transcription elongation by RNA polymerase II"/>
    <property type="evidence" value="ECO:0007669"/>
    <property type="project" value="TreeGrafter"/>
</dbReference>
<dbReference type="PANTHER" id="PTHR14027:SF2">
    <property type="entry name" value="RNA POLYMERASE-ASSOCIATED PROTEIN CTR9 HOMOLOG"/>
    <property type="match status" value="1"/>
</dbReference>
<dbReference type="PROSITE" id="PS50005">
    <property type="entry name" value="TPR"/>
    <property type="match status" value="2"/>
</dbReference>
<gene>
    <name evidence="4" type="ORF">BSL78_29615</name>
</gene>
<dbReference type="InterPro" id="IPR011990">
    <property type="entry name" value="TPR-like_helical_dom_sf"/>
</dbReference>
<dbReference type="EMBL" id="MRZV01002494">
    <property type="protein sequence ID" value="PIK33569.1"/>
    <property type="molecule type" value="Genomic_DNA"/>
</dbReference>
<dbReference type="Gene3D" id="1.25.40.10">
    <property type="entry name" value="Tetratricopeptide repeat domain"/>
    <property type="match status" value="2"/>
</dbReference>
<keyword evidence="1" id="KW-0677">Repeat</keyword>
<dbReference type="Proteomes" id="UP000230750">
    <property type="component" value="Unassembled WGS sequence"/>
</dbReference>
<keyword evidence="2 3" id="KW-0802">TPR repeat</keyword>
<evidence type="ECO:0000256" key="3">
    <source>
        <dbReference type="PROSITE-ProRule" id="PRU00339"/>
    </source>
</evidence>
<dbReference type="PANTHER" id="PTHR14027">
    <property type="entry name" value="RNA POLYMERASE-ASSOCIATED PROTEIN CTR9"/>
    <property type="match status" value="1"/>
</dbReference>
<dbReference type="STRING" id="307972.A0A2G8JCY6"/>
<evidence type="ECO:0000313" key="4">
    <source>
        <dbReference type="EMBL" id="PIK33569.1"/>
    </source>
</evidence>
<evidence type="ECO:0000256" key="1">
    <source>
        <dbReference type="ARBA" id="ARBA00022737"/>
    </source>
</evidence>
<sequence length="267" mass="30072">MDQADAQFNFVLNQSPNNIPALLGKACISFNKKDYRAALAYYKKALRTNPNCPAAVRLGMGHCFLKLNKQEKAYLAFQRALELEPTCVGAIIGLAILEINNNGAEGIRKGVQLLSKAYTIDSSNPMTLKPLANHFFFTKDPLAIRNSLRSLIGLSNPQADRSQSLRFIFNDHDYEMSIVNNSVTGLHTDFTKVQHLALHAFHGTENETIQAESCYQLARALHVQEDYDQAFQYYYQSTQFASPTFVLAHFGLGQMYIHRRDTENVSQ</sequence>
<name>A0A2G8JCY6_STIJA</name>
<proteinExistence type="predicted"/>
<dbReference type="Pfam" id="PF13181">
    <property type="entry name" value="TPR_8"/>
    <property type="match status" value="3"/>
</dbReference>
<dbReference type="GO" id="GO:0006355">
    <property type="term" value="P:regulation of DNA-templated transcription"/>
    <property type="evidence" value="ECO:0007669"/>
    <property type="project" value="InterPro"/>
</dbReference>
<comment type="caution">
    <text evidence="4">The sequence shown here is derived from an EMBL/GenBank/DDBJ whole genome shotgun (WGS) entry which is preliminary data.</text>
</comment>
<accession>A0A2G8JCY6</accession>
<dbReference type="GO" id="GO:0016593">
    <property type="term" value="C:Cdc73/Paf1 complex"/>
    <property type="evidence" value="ECO:0007669"/>
    <property type="project" value="TreeGrafter"/>
</dbReference>
<feature type="repeat" description="TPR" evidence="3">
    <location>
        <begin position="19"/>
        <end position="52"/>
    </location>
</feature>
<dbReference type="SMART" id="SM00028">
    <property type="entry name" value="TPR"/>
    <property type="match status" value="3"/>
</dbReference>
<protein>
    <submittedName>
        <fullName evidence="4">Putative RNA polymerase-associated protein CTR9-like isoform X2</fullName>
    </submittedName>
</protein>
<dbReference type="AlphaFoldDB" id="A0A2G8JCY6"/>
<dbReference type="GO" id="GO:0000993">
    <property type="term" value="F:RNA polymerase II complex binding"/>
    <property type="evidence" value="ECO:0007669"/>
    <property type="project" value="TreeGrafter"/>
</dbReference>
<dbReference type="OrthoDB" id="10059656at2759"/>
<keyword evidence="5" id="KW-1185">Reference proteome</keyword>
<evidence type="ECO:0000256" key="2">
    <source>
        <dbReference type="ARBA" id="ARBA00022803"/>
    </source>
</evidence>